<dbReference type="Proteomes" id="UP000184241">
    <property type="component" value="Unassembled WGS sequence"/>
</dbReference>
<dbReference type="InterPro" id="IPR024210">
    <property type="entry name" value="DUF3785"/>
</dbReference>
<accession>A0A1M6BWK6</accession>
<evidence type="ECO:0000313" key="2">
    <source>
        <dbReference type="Proteomes" id="UP000184241"/>
    </source>
</evidence>
<protein>
    <recommendedName>
        <fullName evidence="3">DUF3785 domain-containing protein</fullName>
    </recommendedName>
</protein>
<organism evidence="1 2">
    <name type="scientific">Clostridium intestinale DSM 6191</name>
    <dbReference type="NCBI Taxonomy" id="1121320"/>
    <lineage>
        <taxon>Bacteria</taxon>
        <taxon>Bacillati</taxon>
        <taxon>Bacillota</taxon>
        <taxon>Clostridia</taxon>
        <taxon>Eubacteriales</taxon>
        <taxon>Clostridiaceae</taxon>
        <taxon>Clostridium</taxon>
    </lineage>
</organism>
<sequence>MYTLKFDEKTYELTENNCEDFIMDEEYKIEGVSVKSILNLLNEAENISFDREYYSEYCSSCKEEDIVKSKFYEYLGYSFYIFTKDNKYIESNISKSYKDSSFGRLYRSNVVDNSFIVNIIFCEKCNKYNIEIEQCDM</sequence>
<dbReference type="AlphaFoldDB" id="A0A1M6BWK6"/>
<name>A0A1M6BWK6_9CLOT</name>
<gene>
    <name evidence="1" type="ORF">SAMN02745941_03960</name>
</gene>
<reference evidence="1 2" key="1">
    <citation type="submission" date="2016-11" db="EMBL/GenBank/DDBJ databases">
        <authorList>
            <person name="Jaros S."/>
            <person name="Januszkiewicz K."/>
            <person name="Wedrychowicz H."/>
        </authorList>
    </citation>
    <scope>NUCLEOTIDE SEQUENCE [LARGE SCALE GENOMIC DNA]</scope>
    <source>
        <strain evidence="1 2">DSM 6191</strain>
    </source>
</reference>
<proteinExistence type="predicted"/>
<evidence type="ECO:0000313" key="1">
    <source>
        <dbReference type="EMBL" id="SHI52904.1"/>
    </source>
</evidence>
<dbReference type="EMBL" id="FQXU01000015">
    <property type="protein sequence ID" value="SHI52904.1"/>
    <property type="molecule type" value="Genomic_DNA"/>
</dbReference>
<dbReference type="RefSeq" id="WP_073022303.1">
    <property type="nucleotide sequence ID" value="NZ_FQXU01000015.1"/>
</dbReference>
<evidence type="ECO:0008006" key="3">
    <source>
        <dbReference type="Google" id="ProtNLM"/>
    </source>
</evidence>
<dbReference type="Pfam" id="PF12653">
    <property type="entry name" value="DUF3785"/>
    <property type="match status" value="1"/>
</dbReference>